<evidence type="ECO:0000313" key="3">
    <source>
        <dbReference type="EMBL" id="OSX81392.1"/>
    </source>
</evidence>
<dbReference type="AlphaFoldDB" id="A0A1X6PKM7"/>
<dbReference type="InterPro" id="IPR036397">
    <property type="entry name" value="RNaseH_sf"/>
</dbReference>
<dbReference type="PROSITE" id="PS50994">
    <property type="entry name" value="INTEGRASE"/>
    <property type="match status" value="1"/>
</dbReference>
<organism evidence="3 4">
    <name type="scientific">Porphyra umbilicalis</name>
    <name type="common">Purple laver</name>
    <name type="synonym">Red alga</name>
    <dbReference type="NCBI Taxonomy" id="2786"/>
    <lineage>
        <taxon>Eukaryota</taxon>
        <taxon>Rhodophyta</taxon>
        <taxon>Bangiophyceae</taxon>
        <taxon>Bangiales</taxon>
        <taxon>Bangiaceae</taxon>
        <taxon>Porphyra</taxon>
    </lineage>
</organism>
<dbReference type="PANTHER" id="PTHR37984:SF5">
    <property type="entry name" value="PROTEIN NYNRIN-LIKE"/>
    <property type="match status" value="1"/>
</dbReference>
<dbReference type="GO" id="GO:0015074">
    <property type="term" value="P:DNA integration"/>
    <property type="evidence" value="ECO:0007669"/>
    <property type="project" value="InterPro"/>
</dbReference>
<dbReference type="InterPro" id="IPR050951">
    <property type="entry name" value="Retrovirus_Pol_polyprotein"/>
</dbReference>
<sequence length="622" mass="65259">MEDLCRVTRTPVSATLKFGDGAHVDATGQVVLPVRLGCRTELVRAYTLPGILPLLISRPTLTSLKTSIDYEHHTISIPGHRSPIQLQLSSAGHHTINALGTPHANRGVALVAAPAAATHRPDPTGDDSTENEAPPTIVGHGAVAAASGRRHTSGVAAQMPPPPLLTKDTPDLAGVGRKLHVQYSHASTAKISGLLRWGGTCDAEVFAAVRNAEAACTTCHVHRAAAPTHAVVTVPSATAFNEALAADLLFLSAGRPVLHVIDMYSRYSKCTLLPNQTAVAVGDALLSWIVPFGAPLRLLSDGGGEFDSDLTRLVADRFGIFLDQTAAQAPWSNGLCERHNAVIKHTYNKLRADEPTAPSQLLLDMTCLAKNSLLVHGAATPHQLMCGSQPRLPSVVTDAPPALSEVRELEDSNLQQTLRLLGASRVAFMRAEADQSLRRALQRKTRSPGVTNWARDTAVYYWNASVSAAMRGFRGPARVGGQVGRQVLLRHGGKWVTRDTGCIIPVTPAAVSVPAVAAPSAALDPAPSQMEACAEDDIRGAVDEPPDDEDAGVERTSMDMWAKVARGAGRHRPAAGAPPLPCGKPPGGGGGSAARAARGLPSERGGSPAPLDSCRRAGGPFC</sequence>
<evidence type="ECO:0000313" key="4">
    <source>
        <dbReference type="Proteomes" id="UP000218209"/>
    </source>
</evidence>
<dbReference type="SUPFAM" id="SSF53098">
    <property type="entry name" value="Ribonuclease H-like"/>
    <property type="match status" value="1"/>
</dbReference>
<feature type="compositionally biased region" description="Low complexity" evidence="1">
    <location>
        <begin position="593"/>
        <end position="602"/>
    </location>
</feature>
<name>A0A1X6PKM7_PORUM</name>
<gene>
    <name evidence="3" type="ORF">BU14_0022s0112</name>
</gene>
<dbReference type="OrthoDB" id="775972at2759"/>
<accession>A0A1X6PKM7</accession>
<dbReference type="Gene3D" id="3.30.420.10">
    <property type="entry name" value="Ribonuclease H-like superfamily/Ribonuclease H"/>
    <property type="match status" value="1"/>
</dbReference>
<proteinExistence type="predicted"/>
<reference evidence="3 4" key="1">
    <citation type="submission" date="2017-03" db="EMBL/GenBank/DDBJ databases">
        <title>WGS assembly of Porphyra umbilicalis.</title>
        <authorList>
            <person name="Brawley S.H."/>
            <person name="Blouin N.A."/>
            <person name="Ficko-Blean E."/>
            <person name="Wheeler G.L."/>
            <person name="Lohr M."/>
            <person name="Goodson H.V."/>
            <person name="Jenkins J.W."/>
            <person name="Blaby-Haas C.E."/>
            <person name="Helliwell K.E."/>
            <person name="Chan C."/>
            <person name="Marriage T."/>
            <person name="Bhattacharya D."/>
            <person name="Klein A.S."/>
            <person name="Badis Y."/>
            <person name="Brodie J."/>
            <person name="Cao Y."/>
            <person name="Collen J."/>
            <person name="Dittami S.M."/>
            <person name="Gachon C.M."/>
            <person name="Green B.R."/>
            <person name="Karpowicz S."/>
            <person name="Kim J.W."/>
            <person name="Kudahl U."/>
            <person name="Lin S."/>
            <person name="Michel G."/>
            <person name="Mittag M."/>
            <person name="Olson B.J."/>
            <person name="Pangilinan J."/>
            <person name="Peng Y."/>
            <person name="Qiu H."/>
            <person name="Shu S."/>
            <person name="Singer J.T."/>
            <person name="Smith A.G."/>
            <person name="Sprecher B.N."/>
            <person name="Wagner V."/>
            <person name="Wang W."/>
            <person name="Wang Z.-Y."/>
            <person name="Yan J."/>
            <person name="Yarish C."/>
            <person name="Zoeuner-Riek S."/>
            <person name="Zhuang Y."/>
            <person name="Zou Y."/>
            <person name="Lindquist E.A."/>
            <person name="Grimwood J."/>
            <person name="Barry K."/>
            <person name="Rokhsar D.S."/>
            <person name="Schmutz J."/>
            <person name="Stiller J.W."/>
            <person name="Grossman A.R."/>
            <person name="Prochnik S.E."/>
        </authorList>
    </citation>
    <scope>NUCLEOTIDE SEQUENCE [LARGE SCALE GENOMIC DNA]</scope>
    <source>
        <strain evidence="3">4086291</strain>
    </source>
</reference>
<evidence type="ECO:0000259" key="2">
    <source>
        <dbReference type="PROSITE" id="PS50994"/>
    </source>
</evidence>
<protein>
    <recommendedName>
        <fullName evidence="2">Integrase catalytic domain-containing protein</fullName>
    </recommendedName>
</protein>
<dbReference type="Proteomes" id="UP000218209">
    <property type="component" value="Unassembled WGS sequence"/>
</dbReference>
<dbReference type="PANTHER" id="PTHR37984">
    <property type="entry name" value="PROTEIN CBG26694"/>
    <property type="match status" value="1"/>
</dbReference>
<evidence type="ECO:0000256" key="1">
    <source>
        <dbReference type="SAM" id="MobiDB-lite"/>
    </source>
</evidence>
<feature type="region of interest" description="Disordered" evidence="1">
    <location>
        <begin position="569"/>
        <end position="622"/>
    </location>
</feature>
<dbReference type="InterPro" id="IPR012337">
    <property type="entry name" value="RNaseH-like_sf"/>
</dbReference>
<keyword evidence="4" id="KW-1185">Reference proteome</keyword>
<dbReference type="EMBL" id="KV918763">
    <property type="protein sequence ID" value="OSX81392.1"/>
    <property type="molecule type" value="Genomic_DNA"/>
</dbReference>
<dbReference type="InterPro" id="IPR001584">
    <property type="entry name" value="Integrase_cat-core"/>
</dbReference>
<dbReference type="GO" id="GO:0003676">
    <property type="term" value="F:nucleic acid binding"/>
    <property type="evidence" value="ECO:0007669"/>
    <property type="project" value="InterPro"/>
</dbReference>
<feature type="domain" description="Integrase catalytic" evidence="2">
    <location>
        <begin position="231"/>
        <end position="389"/>
    </location>
</feature>